<dbReference type="PROSITE" id="PS50943">
    <property type="entry name" value="HTH_CROC1"/>
    <property type="match status" value="1"/>
</dbReference>
<accession>A0ABX7FCL6</accession>
<name>A0ABX7FCL6_9RHOB</name>
<dbReference type="Proteomes" id="UP000596387">
    <property type="component" value="Chromosome"/>
</dbReference>
<dbReference type="EMBL" id="CP047166">
    <property type="protein sequence ID" value="QRF67799.1"/>
    <property type="molecule type" value="Genomic_DNA"/>
</dbReference>
<proteinExistence type="predicted"/>
<dbReference type="SUPFAM" id="SSF47413">
    <property type="entry name" value="lambda repressor-like DNA-binding domains"/>
    <property type="match status" value="1"/>
</dbReference>
<protein>
    <submittedName>
        <fullName evidence="2">Helix-turn-helix domain-containing protein</fullName>
    </submittedName>
</protein>
<dbReference type="RefSeq" id="WP_432766715.1">
    <property type="nucleotide sequence ID" value="NZ_CP047166.1"/>
</dbReference>
<dbReference type="Gene3D" id="1.10.260.40">
    <property type="entry name" value="lambda repressor-like DNA-binding domains"/>
    <property type="match status" value="1"/>
</dbReference>
<evidence type="ECO:0000259" key="1">
    <source>
        <dbReference type="PROSITE" id="PS50943"/>
    </source>
</evidence>
<keyword evidence="3" id="KW-1185">Reference proteome</keyword>
<evidence type="ECO:0000313" key="3">
    <source>
        <dbReference type="Proteomes" id="UP000596387"/>
    </source>
</evidence>
<organism evidence="2 3">
    <name type="scientific">Ponticoccus alexandrii</name>
    <dbReference type="NCBI Taxonomy" id="1943633"/>
    <lineage>
        <taxon>Bacteria</taxon>
        <taxon>Pseudomonadati</taxon>
        <taxon>Pseudomonadota</taxon>
        <taxon>Alphaproteobacteria</taxon>
        <taxon>Rhodobacterales</taxon>
        <taxon>Roseobacteraceae</taxon>
        <taxon>Ponticoccus</taxon>
    </lineage>
</organism>
<gene>
    <name evidence="2" type="ORF">GQA70_16705</name>
</gene>
<reference evidence="2 3" key="1">
    <citation type="submission" date="2019-12" db="EMBL/GenBank/DDBJ databases">
        <title>Complete Genome Sequence of a Quorum-Sensing Bacterium,Rhodobacteraceae bacterium C31, Isolated from a marine microalgae symbiotic bacteria.</title>
        <authorList>
            <person name="Zhang Y."/>
        </authorList>
    </citation>
    <scope>NUCLEOTIDE SEQUENCE [LARGE SCALE GENOMIC DNA]</scope>
    <source>
        <strain evidence="2 3">C31</strain>
    </source>
</reference>
<sequence>MATPQEDHESIARRVGAANLQAIRASTGLSQAQFAAAIGLSDRALRRYERGERELP</sequence>
<dbReference type="CDD" id="cd00093">
    <property type="entry name" value="HTH_XRE"/>
    <property type="match status" value="1"/>
</dbReference>
<dbReference type="InterPro" id="IPR001387">
    <property type="entry name" value="Cro/C1-type_HTH"/>
</dbReference>
<evidence type="ECO:0000313" key="2">
    <source>
        <dbReference type="EMBL" id="QRF67799.1"/>
    </source>
</evidence>
<dbReference type="Pfam" id="PF01381">
    <property type="entry name" value="HTH_3"/>
    <property type="match status" value="1"/>
</dbReference>
<dbReference type="InterPro" id="IPR010982">
    <property type="entry name" value="Lambda_DNA-bd_dom_sf"/>
</dbReference>
<feature type="domain" description="HTH cro/C1-type" evidence="1">
    <location>
        <begin position="20"/>
        <end position="54"/>
    </location>
</feature>